<protein>
    <recommendedName>
        <fullName evidence="3">Reverse transcriptase domain-containing protein</fullName>
    </recommendedName>
</protein>
<evidence type="ECO:0008006" key="3">
    <source>
        <dbReference type="Google" id="ProtNLM"/>
    </source>
</evidence>
<evidence type="ECO:0000313" key="2">
    <source>
        <dbReference type="EMBL" id="GEU64582.1"/>
    </source>
</evidence>
<feature type="region of interest" description="Disordered" evidence="1">
    <location>
        <begin position="419"/>
        <end position="447"/>
    </location>
</feature>
<evidence type="ECO:0000256" key="1">
    <source>
        <dbReference type="SAM" id="MobiDB-lite"/>
    </source>
</evidence>
<dbReference type="EMBL" id="BKCJ010005046">
    <property type="protein sequence ID" value="GEU64582.1"/>
    <property type="molecule type" value="Genomic_DNA"/>
</dbReference>
<dbReference type="AlphaFoldDB" id="A0A6L2LVY5"/>
<comment type="caution">
    <text evidence="2">The sequence shown here is derived from an EMBL/GenBank/DDBJ whole genome shotgun (WGS) entry which is preliminary data.</text>
</comment>
<accession>A0A6L2LVY5</accession>
<proteinExistence type="predicted"/>
<gene>
    <name evidence="2" type="ORF">Tci_036560</name>
</gene>
<organism evidence="2">
    <name type="scientific">Tanacetum cinerariifolium</name>
    <name type="common">Dalmatian daisy</name>
    <name type="synonym">Chrysanthemum cinerariifolium</name>
    <dbReference type="NCBI Taxonomy" id="118510"/>
    <lineage>
        <taxon>Eukaryota</taxon>
        <taxon>Viridiplantae</taxon>
        <taxon>Streptophyta</taxon>
        <taxon>Embryophyta</taxon>
        <taxon>Tracheophyta</taxon>
        <taxon>Spermatophyta</taxon>
        <taxon>Magnoliopsida</taxon>
        <taxon>eudicotyledons</taxon>
        <taxon>Gunneridae</taxon>
        <taxon>Pentapetalae</taxon>
        <taxon>asterids</taxon>
        <taxon>campanulids</taxon>
        <taxon>Asterales</taxon>
        <taxon>Asteraceae</taxon>
        <taxon>Asteroideae</taxon>
        <taxon>Anthemideae</taxon>
        <taxon>Anthemidinae</taxon>
        <taxon>Tanacetum</taxon>
    </lineage>
</organism>
<name>A0A6L2LVY5_TANCI</name>
<sequence>MKSIQTFLEEFNCIPFGEKPKILLQDWDKFFAIQHAQLEDSNELFQKLIEDLQIINKELTECNHPTFFDDNEDHYVQYKEYLDNYSKEITASNSNQEKKKPPQDFNICQLVREECCIEVCEEQKQNMENTMLELIEVCRQKEFYCMHDNVDDLIESALNSKLLSINLESQRLDKKKQEVKNVVEQPTERGTLHAIAPILSTKEPEYLLSMGYEYLNTTPKMESDEIIKSGVKNLVPIPSEYEVTSDDESEYDVPDKDDSSLVFTTFSNPLFDNNDDFTSSDDESLSDEDVSTEEFKVYSNPLFDDGEINSDEIHPHCFNAESDLIESLLNRDTLIDSSPKFDFLLKEFFELNAEIADTIVESLSPSPIPVKDSDSLMDEIDLFLATDEWLPLSIESDGYDSEGDIRFLEEILIDDSIPLPNNESSDFKDDPLFPRPPSEPPDVESFFDSKPDVIAKEILDELIEDNFLTQEDLPPQ</sequence>
<reference evidence="2" key="1">
    <citation type="journal article" date="2019" name="Sci. Rep.">
        <title>Draft genome of Tanacetum cinerariifolium, the natural source of mosquito coil.</title>
        <authorList>
            <person name="Yamashiro T."/>
            <person name="Shiraishi A."/>
            <person name="Satake H."/>
            <person name="Nakayama K."/>
        </authorList>
    </citation>
    <scope>NUCLEOTIDE SEQUENCE</scope>
</reference>